<feature type="binding site" evidence="3">
    <location>
        <position position="321"/>
    </location>
    <ligand>
        <name>CoA</name>
        <dbReference type="ChEBI" id="CHEBI:57287"/>
    </ligand>
</feature>
<feature type="binding site" evidence="3">
    <location>
        <begin position="221"/>
        <end position="225"/>
    </location>
    <ligand>
        <name>CoA</name>
        <dbReference type="ChEBI" id="CHEBI:57287"/>
    </ligand>
</feature>
<evidence type="ECO:0000256" key="1">
    <source>
        <dbReference type="ARBA" id="ARBA00009632"/>
    </source>
</evidence>
<keyword evidence="2 3" id="KW-0808">Transferase</keyword>
<dbReference type="InterPro" id="IPR037171">
    <property type="entry name" value="NagB/RpiA_transferase-like"/>
</dbReference>
<evidence type="ECO:0000313" key="7">
    <source>
        <dbReference type="Proteomes" id="UP000263273"/>
    </source>
</evidence>
<dbReference type="Gene3D" id="3.40.1080.20">
    <property type="entry name" value="Acetyl-CoA hydrolase/transferase C-terminal domain"/>
    <property type="match status" value="1"/>
</dbReference>
<feature type="binding site" evidence="3">
    <location>
        <position position="344"/>
    </location>
    <ligand>
        <name>CoA</name>
        <dbReference type="ChEBI" id="CHEBI:57287"/>
    </ligand>
</feature>
<organism evidence="6 7">
    <name type="scientific">Syntrophomonas wolfei</name>
    <dbReference type="NCBI Taxonomy" id="863"/>
    <lineage>
        <taxon>Bacteria</taxon>
        <taxon>Bacillati</taxon>
        <taxon>Bacillota</taxon>
        <taxon>Clostridia</taxon>
        <taxon>Eubacteriales</taxon>
        <taxon>Syntrophomonadaceae</taxon>
        <taxon>Syntrophomonas</taxon>
    </lineage>
</organism>
<comment type="caution">
    <text evidence="6">The sequence shown here is derived from an EMBL/GenBank/DDBJ whole genome shotgun (WGS) entry which is preliminary data.</text>
</comment>
<dbReference type="GO" id="GO:0006084">
    <property type="term" value="P:acetyl-CoA metabolic process"/>
    <property type="evidence" value="ECO:0007669"/>
    <property type="project" value="UniProtKB-UniRule"/>
</dbReference>
<accession>A0A354YUC4</accession>
<keyword evidence="3" id="KW-0443">Lipid metabolism</keyword>
<dbReference type="GO" id="GO:0006083">
    <property type="term" value="P:acetate metabolic process"/>
    <property type="evidence" value="ECO:0007669"/>
    <property type="project" value="InterPro"/>
</dbReference>
<dbReference type="GO" id="GO:0019605">
    <property type="term" value="P:butyrate metabolic process"/>
    <property type="evidence" value="ECO:0007669"/>
    <property type="project" value="UniProtKB-UniRule"/>
</dbReference>
<dbReference type="STRING" id="378794.GCA_001570625_02310"/>
<evidence type="ECO:0000259" key="5">
    <source>
        <dbReference type="Pfam" id="PF13336"/>
    </source>
</evidence>
<name>A0A354YUC4_9FIRM</name>
<evidence type="ECO:0000256" key="3">
    <source>
        <dbReference type="HAMAP-Rule" id="MF_03228"/>
    </source>
</evidence>
<dbReference type="EC" id="2.8.3.-" evidence="3"/>
<feature type="domain" description="Acetyl-CoA hydrolase/transferase N-terminal" evidence="4">
    <location>
        <begin position="9"/>
        <end position="184"/>
    </location>
</feature>
<feature type="domain" description="Acetyl-CoA hydrolase/transferase C-terminal" evidence="5">
    <location>
        <begin position="280"/>
        <end position="436"/>
    </location>
</feature>
<dbReference type="PANTHER" id="PTHR21432:SF20">
    <property type="entry name" value="ACETYL-COA HYDROLASE"/>
    <property type="match status" value="1"/>
</dbReference>
<gene>
    <name evidence="6" type="ORF">DDZ44_02455</name>
</gene>
<dbReference type="GO" id="GO:0008775">
    <property type="term" value="F:acetate CoA-transferase activity"/>
    <property type="evidence" value="ECO:0007669"/>
    <property type="project" value="InterPro"/>
</dbReference>
<dbReference type="AlphaFoldDB" id="A0A354YUC4"/>
<protein>
    <recommendedName>
        <fullName evidence="3">Probable butyrate:acetyl-CoA coenzyme A-transferase</fullName>
        <shortName evidence="3">Butyrate CoA-transferase</shortName>
        <ecNumber evidence="3">2.8.3.-</ecNumber>
    </recommendedName>
</protein>
<comment type="subcellular location">
    <subcellularLocation>
        <location evidence="3">Cytoplasm</location>
    </subcellularLocation>
</comment>
<dbReference type="Pfam" id="PF13336">
    <property type="entry name" value="AcetylCoA_hyd_C"/>
    <property type="match status" value="1"/>
</dbReference>
<dbReference type="InterPro" id="IPR026888">
    <property type="entry name" value="AcetylCoA_hyd_C"/>
</dbReference>
<evidence type="ECO:0000259" key="4">
    <source>
        <dbReference type="Pfam" id="PF02550"/>
    </source>
</evidence>
<dbReference type="Gene3D" id="3.30.750.70">
    <property type="entry name" value="4-hydroxybutyrate coenzyme like domains"/>
    <property type="match status" value="1"/>
</dbReference>
<dbReference type="SUPFAM" id="SSF100950">
    <property type="entry name" value="NagB/RpiA/CoA transferase-like"/>
    <property type="match status" value="2"/>
</dbReference>
<sequence>MGKTYLDLYKEKLRTADEAVKIVKSGDWVEYGEFMMQAKDLDAALARRKDELKDVKVRVVTATFMPEIVKCDPERDHFIYNDWHFSGGSRQLAMKDLCNYIPLTYHEAGRFVEDFAHIDVAFIPVAPMDKHGFFNLGTSNSISSYVINKAKIKIVEVNTSIPVCFGGSKEAVHISDIDYIVESQTNPKLLSLPELPVTDVDRKIASLVMEEMEDGSCIQLGIGAMPNTVGTMIAQSDLKDLGVHTEMLVDAYVYMHEAGKLSGSKKQTDPGKMVYTFALGTQMLYDFIDDNTKCAMYPVNYTNSPAVSSLNNNLITINNAVEIDLYGQICAESSGFRQISGTGGQFDFVMAGYLSRGGKSFVCMPSSYKAADGSIKSRICPALPPGGIVTDTRSMAPIIVTEYGKFHQKGMSVWQRAEGLIGIAHPDTRDELIKAAQEQGIWRRSNKIS</sequence>
<dbReference type="InterPro" id="IPR003702">
    <property type="entry name" value="ActCoA_hydro_N"/>
</dbReference>
<dbReference type="HAMAP" id="MF_03228">
    <property type="entry name" value="But_CoA_trans"/>
    <property type="match status" value="1"/>
</dbReference>
<dbReference type="Proteomes" id="UP000263273">
    <property type="component" value="Unassembled WGS sequence"/>
</dbReference>
<evidence type="ECO:0000256" key="2">
    <source>
        <dbReference type="ARBA" id="ARBA00022679"/>
    </source>
</evidence>
<comment type="pathway">
    <text evidence="3">Lipid metabolism; butanoate metabolism.</text>
</comment>
<keyword evidence="3" id="KW-0276">Fatty acid metabolism</keyword>
<dbReference type="EMBL" id="DNZF01000053">
    <property type="protein sequence ID" value="HBK52784.1"/>
    <property type="molecule type" value="Genomic_DNA"/>
</dbReference>
<dbReference type="Pfam" id="PF02550">
    <property type="entry name" value="AcetylCoA_hydro"/>
    <property type="match status" value="1"/>
</dbReference>
<evidence type="ECO:0000313" key="6">
    <source>
        <dbReference type="EMBL" id="HBK52784.1"/>
    </source>
</evidence>
<comment type="similarity">
    <text evidence="1 3">Belongs to the acetyl-CoA hydrolase/transferase family.</text>
</comment>
<comment type="catalytic activity">
    <reaction evidence="3">
        <text>butanoate + acetyl-CoA = butanoyl-CoA + acetate</text>
        <dbReference type="Rhea" id="RHEA:30071"/>
        <dbReference type="ChEBI" id="CHEBI:17968"/>
        <dbReference type="ChEBI" id="CHEBI:30089"/>
        <dbReference type="ChEBI" id="CHEBI:57288"/>
        <dbReference type="ChEBI" id="CHEBI:57371"/>
    </reaction>
</comment>
<proteinExistence type="inferred from homology"/>
<comment type="function">
    <text evidence="3">Coenzyme A-transferase that converts butyrate to butyryl-CoA.</text>
</comment>
<keyword evidence="3" id="KW-0963">Cytoplasm</keyword>
<feature type="active site" description="5-glutamyl coenzyme A thioester intermediate" evidence="3">
    <location>
        <position position="246"/>
    </location>
</feature>
<dbReference type="Gene3D" id="3.40.1080.10">
    <property type="entry name" value="Glutaconate Coenzyme A-transferase"/>
    <property type="match status" value="1"/>
</dbReference>
<dbReference type="InterPro" id="IPR038460">
    <property type="entry name" value="AcetylCoA_hyd_C_sf"/>
</dbReference>
<dbReference type="InterPro" id="IPR046433">
    <property type="entry name" value="ActCoA_hydro"/>
</dbReference>
<reference evidence="6 7" key="1">
    <citation type="journal article" date="2018" name="Nat. Biotechnol.">
        <title>A standardized bacterial taxonomy based on genome phylogeny substantially revises the tree of life.</title>
        <authorList>
            <person name="Parks D.H."/>
            <person name="Chuvochina M."/>
            <person name="Waite D.W."/>
            <person name="Rinke C."/>
            <person name="Skarshewski A."/>
            <person name="Chaumeil P.A."/>
            <person name="Hugenholtz P."/>
        </authorList>
    </citation>
    <scope>NUCLEOTIDE SEQUENCE [LARGE SCALE GENOMIC DNA]</scope>
    <source>
        <strain evidence="6">UBA10948</strain>
    </source>
</reference>
<dbReference type="GO" id="GO:0005737">
    <property type="term" value="C:cytoplasm"/>
    <property type="evidence" value="ECO:0007669"/>
    <property type="project" value="UniProtKB-SubCell"/>
</dbReference>
<dbReference type="InterPro" id="IPR023990">
    <property type="entry name" value="Butryl-CoA_acetate_CoA_Tfrase"/>
</dbReference>
<dbReference type="UniPathway" id="UPA00863"/>
<dbReference type="PANTHER" id="PTHR21432">
    <property type="entry name" value="ACETYL-COA HYDROLASE-RELATED"/>
    <property type="match status" value="1"/>
</dbReference>